<name>A0A975LBC5_9ACTN</name>
<evidence type="ECO:0000313" key="2">
    <source>
        <dbReference type="EMBL" id="QVJ02102.1"/>
    </source>
</evidence>
<dbReference type="AlphaFoldDB" id="A0A975LBC5"/>
<sequence>MSLITVVGMLGGLVLVLLAKRVRKAAERLLADERAGLVGPQEVARARVEQKRRSLRLGQGVCGFMGILLVAVLGRAAVSGEWGGTTTYYAAVFGVLLVVSAVVLARVAADVRAAERALDAPGG</sequence>
<protein>
    <submittedName>
        <fullName evidence="2">Uncharacterized protein</fullName>
    </submittedName>
</protein>
<proteinExistence type="predicted"/>
<dbReference type="KEGG" id="nec:KGD82_04435"/>
<evidence type="ECO:0000313" key="3">
    <source>
        <dbReference type="Proteomes" id="UP000682416"/>
    </source>
</evidence>
<feature type="transmembrane region" description="Helical" evidence="1">
    <location>
        <begin position="6"/>
        <end position="22"/>
    </location>
</feature>
<organism evidence="2 3">
    <name type="scientific">Nocardiopsis eucommiae</name>
    <dbReference type="NCBI Taxonomy" id="2831970"/>
    <lineage>
        <taxon>Bacteria</taxon>
        <taxon>Bacillati</taxon>
        <taxon>Actinomycetota</taxon>
        <taxon>Actinomycetes</taxon>
        <taxon>Streptosporangiales</taxon>
        <taxon>Nocardiopsidaceae</taxon>
        <taxon>Nocardiopsis</taxon>
    </lineage>
</organism>
<keyword evidence="1" id="KW-1133">Transmembrane helix</keyword>
<accession>A0A975LBC5</accession>
<dbReference type="EMBL" id="CP074402">
    <property type="protein sequence ID" value="QVJ02102.1"/>
    <property type="molecule type" value="Genomic_DNA"/>
</dbReference>
<dbReference type="Proteomes" id="UP000682416">
    <property type="component" value="Chromosome"/>
</dbReference>
<keyword evidence="1" id="KW-0812">Transmembrane</keyword>
<keyword evidence="1" id="KW-0472">Membrane</keyword>
<feature type="transmembrane region" description="Helical" evidence="1">
    <location>
        <begin position="88"/>
        <end position="109"/>
    </location>
</feature>
<feature type="transmembrane region" description="Helical" evidence="1">
    <location>
        <begin position="57"/>
        <end position="76"/>
    </location>
</feature>
<keyword evidence="3" id="KW-1185">Reference proteome</keyword>
<evidence type="ECO:0000256" key="1">
    <source>
        <dbReference type="SAM" id="Phobius"/>
    </source>
</evidence>
<reference evidence="2" key="1">
    <citation type="submission" date="2021-05" db="EMBL/GenBank/DDBJ databases">
        <authorList>
            <person name="Kaiqin L."/>
            <person name="Jian G."/>
        </authorList>
    </citation>
    <scope>NUCLEOTIDE SEQUENCE</scope>
    <source>
        <strain evidence="2">HDS5</strain>
    </source>
</reference>
<gene>
    <name evidence="2" type="ORF">KGD82_04435</name>
</gene>